<dbReference type="EMBL" id="BKCJ010569015">
    <property type="protein sequence ID" value="GFB17817.1"/>
    <property type="molecule type" value="Genomic_DNA"/>
</dbReference>
<reference evidence="2" key="1">
    <citation type="journal article" date="2019" name="Sci. Rep.">
        <title>Draft genome of Tanacetum cinerariifolium, the natural source of mosquito coil.</title>
        <authorList>
            <person name="Yamashiro T."/>
            <person name="Shiraishi A."/>
            <person name="Satake H."/>
            <person name="Nakayama K."/>
        </authorList>
    </citation>
    <scope>NUCLEOTIDE SEQUENCE</scope>
</reference>
<evidence type="ECO:0000313" key="2">
    <source>
        <dbReference type="EMBL" id="GFB17817.1"/>
    </source>
</evidence>
<name>A0A699L2I3_TANCI</name>
<feature type="coiled-coil region" evidence="1">
    <location>
        <begin position="141"/>
        <end position="168"/>
    </location>
</feature>
<comment type="caution">
    <text evidence="2">The sequence shown here is derived from an EMBL/GenBank/DDBJ whole genome shotgun (WGS) entry which is preliminary data.</text>
</comment>
<accession>A0A699L2I3</accession>
<protein>
    <submittedName>
        <fullName evidence="2">Uncharacterized protein</fullName>
    </submittedName>
</protein>
<keyword evidence="1" id="KW-0175">Coiled coil</keyword>
<proteinExistence type="predicted"/>
<gene>
    <name evidence="2" type="ORF">Tci_689788</name>
</gene>
<organism evidence="2">
    <name type="scientific">Tanacetum cinerariifolium</name>
    <name type="common">Dalmatian daisy</name>
    <name type="synonym">Chrysanthemum cinerariifolium</name>
    <dbReference type="NCBI Taxonomy" id="118510"/>
    <lineage>
        <taxon>Eukaryota</taxon>
        <taxon>Viridiplantae</taxon>
        <taxon>Streptophyta</taxon>
        <taxon>Embryophyta</taxon>
        <taxon>Tracheophyta</taxon>
        <taxon>Spermatophyta</taxon>
        <taxon>Magnoliopsida</taxon>
        <taxon>eudicotyledons</taxon>
        <taxon>Gunneridae</taxon>
        <taxon>Pentapetalae</taxon>
        <taxon>asterids</taxon>
        <taxon>campanulids</taxon>
        <taxon>Asterales</taxon>
        <taxon>Asteraceae</taxon>
        <taxon>Asteroideae</taxon>
        <taxon>Anthemideae</taxon>
        <taxon>Anthemidinae</taxon>
        <taxon>Tanacetum</taxon>
    </lineage>
</organism>
<evidence type="ECO:0000256" key="1">
    <source>
        <dbReference type="SAM" id="Coils"/>
    </source>
</evidence>
<dbReference type="AlphaFoldDB" id="A0A699L2I3"/>
<feature type="non-terminal residue" evidence="2">
    <location>
        <position position="1"/>
    </location>
</feature>
<sequence length="287" mass="31523">KEVVPVVEASAGLSNQSWTSTFGNDYECQLKEEQGVDMMTGIKPSYVPSSSDQCYPLAGSEKNHGNTGQAYEAMSQTQDYTAYLNNMSGFNYGNPKGMLAMAQAVNGSQQNAVNGLNSENESLKSYYSISCASYSSIFGNLNRAKGLDANLSRKVSALEREKSALRRDLDWVMKKAIARMLATVFQSEQFDRELVKVPKVFVEHGHELGRQEALELMMANQRLSDCDPNLPRKVKDVIRGFKKTRWECMESLTSSSDLSPSLLRSVLECGDSGEGEGSSSRSATQGV</sequence>